<proteinExistence type="predicted"/>
<dbReference type="RefSeq" id="WP_305994535.1">
    <property type="nucleotide sequence ID" value="NZ_JAVAMP010000033.1"/>
</dbReference>
<accession>A0ABT9J6K8</accession>
<comment type="caution">
    <text evidence="1">The sequence shown here is derived from an EMBL/GenBank/DDBJ whole genome shotgun (WGS) entry which is preliminary data.</text>
</comment>
<reference evidence="1 2" key="1">
    <citation type="submission" date="2023-08" db="EMBL/GenBank/DDBJ databases">
        <authorList>
            <person name="Park J.-S."/>
        </authorList>
    </citation>
    <scope>NUCLEOTIDE SEQUENCE [LARGE SCALE GENOMIC DNA]</scope>
    <source>
        <strain evidence="1 2">2205SS18-9</strain>
    </source>
</reference>
<dbReference type="EMBL" id="JAVAMP010000033">
    <property type="protein sequence ID" value="MDP5277235.1"/>
    <property type="molecule type" value="Genomic_DNA"/>
</dbReference>
<keyword evidence="2" id="KW-1185">Reference proteome</keyword>
<sequence>MRSSTAEPVEMQLDLGKVKRGPIVASFGDRDISTSNIFVTAMVYDKAKL</sequence>
<dbReference type="Proteomes" id="UP001231941">
    <property type="component" value="Unassembled WGS sequence"/>
</dbReference>
<evidence type="ECO:0000313" key="2">
    <source>
        <dbReference type="Proteomes" id="UP001231941"/>
    </source>
</evidence>
<protein>
    <submittedName>
        <fullName evidence="1">Uncharacterized protein</fullName>
    </submittedName>
</protein>
<organism evidence="1 2">
    <name type="scientific">Chengkuizengella axinellae</name>
    <dbReference type="NCBI Taxonomy" id="3064388"/>
    <lineage>
        <taxon>Bacteria</taxon>
        <taxon>Bacillati</taxon>
        <taxon>Bacillota</taxon>
        <taxon>Bacilli</taxon>
        <taxon>Bacillales</taxon>
        <taxon>Paenibacillaceae</taxon>
        <taxon>Chengkuizengella</taxon>
    </lineage>
</organism>
<evidence type="ECO:0000313" key="1">
    <source>
        <dbReference type="EMBL" id="MDP5277235.1"/>
    </source>
</evidence>
<name>A0ABT9J6K8_9BACL</name>
<gene>
    <name evidence="1" type="ORF">Q5Y73_24430</name>
</gene>